<sequence>MKKTIQIIVTHENSGLGKIGDIKAVKLGYASNYLLPNSLVEIASKGKIRHYHMLKEKELRLANHILDQALTLKNHLQTIKKISIKKKVGEHQQIFGRITEKEVIEALIKHTGKQLSKKHVEIPEIKKVGFHRITIRLTEKIYTFIILHLLPNNF</sequence>
<evidence type="ECO:0000259" key="8">
    <source>
        <dbReference type="Pfam" id="PF03948"/>
    </source>
</evidence>
<keyword evidence="5" id="KW-0687">Ribonucleoprotein</keyword>
<dbReference type="AlphaFoldDB" id="A0A3G3MH84"/>
<evidence type="ECO:0000256" key="4">
    <source>
        <dbReference type="ARBA" id="ARBA00022980"/>
    </source>
</evidence>
<name>A0A3G3MH84_9FLOR</name>
<dbReference type="InterPro" id="IPR036791">
    <property type="entry name" value="Ribosomal_bL9_C_sf"/>
</dbReference>
<evidence type="ECO:0000256" key="3">
    <source>
        <dbReference type="ARBA" id="ARBA00022884"/>
    </source>
</evidence>
<dbReference type="InterPro" id="IPR020070">
    <property type="entry name" value="Ribosomal_bL9_N"/>
</dbReference>
<protein>
    <recommendedName>
        <fullName evidence="6">50S ribosomal protein L9, chloroplastic</fullName>
    </recommendedName>
</protein>
<evidence type="ECO:0000259" key="7">
    <source>
        <dbReference type="Pfam" id="PF01281"/>
    </source>
</evidence>
<dbReference type="InterPro" id="IPR000244">
    <property type="entry name" value="Ribosomal_bL9"/>
</dbReference>
<evidence type="ECO:0000256" key="1">
    <source>
        <dbReference type="ARBA" id="ARBA00010605"/>
    </source>
</evidence>
<gene>
    <name evidence="9" type="primary">rpl9</name>
</gene>
<dbReference type="GO" id="GO:0006412">
    <property type="term" value="P:translation"/>
    <property type="evidence" value="ECO:0007669"/>
    <property type="project" value="InterPro"/>
</dbReference>
<dbReference type="GO" id="GO:0019843">
    <property type="term" value="F:rRNA binding"/>
    <property type="evidence" value="ECO:0007669"/>
    <property type="project" value="UniProtKB-KW"/>
</dbReference>
<keyword evidence="2" id="KW-0699">rRNA-binding</keyword>
<evidence type="ECO:0000256" key="2">
    <source>
        <dbReference type="ARBA" id="ARBA00022730"/>
    </source>
</evidence>
<dbReference type="InterPro" id="IPR009027">
    <property type="entry name" value="Ribosomal_bL9/RNase_H1_N"/>
</dbReference>
<dbReference type="Pfam" id="PF01281">
    <property type="entry name" value="Ribosomal_L9_N"/>
    <property type="match status" value="1"/>
</dbReference>
<feature type="domain" description="Ribosomal protein L9" evidence="7">
    <location>
        <begin position="5"/>
        <end position="51"/>
    </location>
</feature>
<keyword evidence="3" id="KW-0694">RNA-binding</keyword>
<keyword evidence="4 9" id="KW-0689">Ribosomal protein</keyword>
<dbReference type="SUPFAM" id="SSF55658">
    <property type="entry name" value="L9 N-domain-like"/>
    <property type="match status" value="1"/>
</dbReference>
<dbReference type="Pfam" id="PF03948">
    <property type="entry name" value="Ribosomal_L9_C"/>
    <property type="match status" value="1"/>
</dbReference>
<dbReference type="PANTHER" id="PTHR21368">
    <property type="entry name" value="50S RIBOSOMAL PROTEIN L9"/>
    <property type="match status" value="1"/>
</dbReference>
<dbReference type="HAMAP" id="MF_00503">
    <property type="entry name" value="Ribosomal_bL9"/>
    <property type="match status" value="1"/>
</dbReference>
<dbReference type="GO" id="GO:0005840">
    <property type="term" value="C:ribosome"/>
    <property type="evidence" value="ECO:0007669"/>
    <property type="project" value="UniProtKB-KW"/>
</dbReference>
<dbReference type="GO" id="GO:1990904">
    <property type="term" value="C:ribonucleoprotein complex"/>
    <property type="evidence" value="ECO:0007669"/>
    <property type="project" value="UniProtKB-KW"/>
</dbReference>
<dbReference type="EMBL" id="MH281629">
    <property type="protein sequence ID" value="AYR06190.1"/>
    <property type="molecule type" value="Genomic_DNA"/>
</dbReference>
<dbReference type="SUPFAM" id="SSF55653">
    <property type="entry name" value="Ribosomal protein L9 C-domain"/>
    <property type="match status" value="1"/>
</dbReference>
<dbReference type="InterPro" id="IPR020069">
    <property type="entry name" value="Ribosomal_bL9_C"/>
</dbReference>
<reference evidence="9" key="1">
    <citation type="journal article" date="2018" name="Genome Biol. Evol.">
        <title>Mitochondrial and Plastid Genomes from Coralline Red Algae Provide Insights into the Incongruent Evolutionary Histories of Organelles.</title>
        <authorList>
            <person name="Lee J."/>
            <person name="Song H.J."/>
            <person name="In Park S."/>
            <person name="Lee Y.M."/>
            <person name="Jeong S.Y."/>
            <person name="Oh Cho T."/>
            <person name="Kim J.H."/>
            <person name="Choi H.G."/>
            <person name="Choi C.G."/>
            <person name="Nelson W.A."/>
            <person name="Fredericq S."/>
            <person name="Bhattacharya D."/>
            <person name="Su Yoon H."/>
        </authorList>
    </citation>
    <scope>NUCLEOTIDE SEQUENCE</scope>
</reference>
<geneLocation type="plastid" evidence="9"/>
<accession>A0A3G3MH84</accession>
<dbReference type="NCBIfam" id="TIGR00158">
    <property type="entry name" value="L9"/>
    <property type="match status" value="1"/>
</dbReference>
<evidence type="ECO:0000256" key="6">
    <source>
        <dbReference type="ARBA" id="ARBA00035427"/>
    </source>
</evidence>
<dbReference type="GO" id="GO:0003735">
    <property type="term" value="F:structural constituent of ribosome"/>
    <property type="evidence" value="ECO:0007669"/>
    <property type="project" value="InterPro"/>
</dbReference>
<keyword evidence="9" id="KW-0934">Plastid</keyword>
<comment type="similarity">
    <text evidence="1">Belongs to the bacterial ribosomal protein bL9 family.</text>
</comment>
<feature type="domain" description="Large ribosomal subunit protein bL9 C-terminal" evidence="8">
    <location>
        <begin position="68"/>
        <end position="142"/>
    </location>
</feature>
<dbReference type="InterPro" id="IPR036935">
    <property type="entry name" value="Ribosomal_bL9_N_sf"/>
</dbReference>
<dbReference type="Gene3D" id="3.10.430.100">
    <property type="entry name" value="Ribosomal protein L9, C-terminal domain"/>
    <property type="match status" value="1"/>
</dbReference>
<proteinExistence type="inferred from homology"/>
<evidence type="ECO:0000256" key="5">
    <source>
        <dbReference type="ARBA" id="ARBA00023274"/>
    </source>
</evidence>
<evidence type="ECO:0000313" key="9">
    <source>
        <dbReference type="EMBL" id="AYR06190.1"/>
    </source>
</evidence>
<dbReference type="InterPro" id="IPR020594">
    <property type="entry name" value="Ribosomal_bL9_bac/chp"/>
</dbReference>
<dbReference type="Gene3D" id="3.40.5.10">
    <property type="entry name" value="Ribosomal protein L9, N-terminal domain"/>
    <property type="match status" value="1"/>
</dbReference>
<organism evidence="9">
    <name type="scientific">Renouxia sp</name>
    <dbReference type="NCBI Taxonomy" id="2485823"/>
    <lineage>
        <taxon>Eukaryota</taxon>
        <taxon>Rhodophyta</taxon>
        <taxon>Florideophyceae</taxon>
        <taxon>Corallinophycidae</taxon>
        <taxon>Rhodogorgonales</taxon>
        <taxon>Rhodogorgonaceae</taxon>
        <taxon>Renouxia</taxon>
    </lineage>
</organism>